<evidence type="ECO:0000313" key="2">
    <source>
        <dbReference type="Proteomes" id="UP001056120"/>
    </source>
</evidence>
<evidence type="ECO:0000313" key="1">
    <source>
        <dbReference type="EMBL" id="KAI3754779.1"/>
    </source>
</evidence>
<reference evidence="2" key="1">
    <citation type="journal article" date="2022" name="Mol. Ecol. Resour.">
        <title>The genomes of chicory, endive, great burdock and yacon provide insights into Asteraceae palaeo-polyploidization history and plant inulin production.</title>
        <authorList>
            <person name="Fan W."/>
            <person name="Wang S."/>
            <person name="Wang H."/>
            <person name="Wang A."/>
            <person name="Jiang F."/>
            <person name="Liu H."/>
            <person name="Zhao H."/>
            <person name="Xu D."/>
            <person name="Zhang Y."/>
        </authorList>
    </citation>
    <scope>NUCLEOTIDE SEQUENCE [LARGE SCALE GENOMIC DNA]</scope>
    <source>
        <strain evidence="2">cv. Yunnan</strain>
    </source>
</reference>
<dbReference type="Proteomes" id="UP001056120">
    <property type="component" value="Linkage Group LG18"/>
</dbReference>
<accession>A0ACB9E736</accession>
<sequence length="302" mass="33481">MSCFTNPKSQSKPKVFDIFHTPGEKGPYVQRTLEEATFEHNKAHPWNFKNLFQSKNYVDFHRDKIALSCFMCGKYNHTASTCFHYREHQRNSKQHAFEKTNRNKQVRSYDAKATKFRESLSPQRVKMQKPQQTCIICGESSHFAATCKFNPFNQIANRSSVLNPSAANKIAADRVKSRKPKAKPSAAKVSTADKAKSKTTASAAKVSAADKAKSKIKLPAAKTATAPAKPSAAKSAANKPELSVTTSSADNLKKARKPPTQQWKAKQSPSIPIGSINYKHADNDKLATIFYNAACYNVPPTN</sequence>
<dbReference type="EMBL" id="CM042035">
    <property type="protein sequence ID" value="KAI3754779.1"/>
    <property type="molecule type" value="Genomic_DNA"/>
</dbReference>
<protein>
    <submittedName>
        <fullName evidence="1">Uncharacterized protein</fullName>
    </submittedName>
</protein>
<gene>
    <name evidence="1" type="ORF">L1987_54570</name>
</gene>
<reference evidence="1 2" key="2">
    <citation type="journal article" date="2022" name="Mol. Ecol. Resour.">
        <title>The genomes of chicory, endive, great burdock and yacon provide insights into Asteraceae paleo-polyploidization history and plant inulin production.</title>
        <authorList>
            <person name="Fan W."/>
            <person name="Wang S."/>
            <person name="Wang H."/>
            <person name="Wang A."/>
            <person name="Jiang F."/>
            <person name="Liu H."/>
            <person name="Zhao H."/>
            <person name="Xu D."/>
            <person name="Zhang Y."/>
        </authorList>
    </citation>
    <scope>NUCLEOTIDE SEQUENCE [LARGE SCALE GENOMIC DNA]</scope>
    <source>
        <strain evidence="2">cv. Yunnan</strain>
        <tissue evidence="1">Leaves</tissue>
    </source>
</reference>
<name>A0ACB9E736_9ASTR</name>
<keyword evidence="2" id="KW-1185">Reference proteome</keyword>
<organism evidence="1 2">
    <name type="scientific">Smallanthus sonchifolius</name>
    <dbReference type="NCBI Taxonomy" id="185202"/>
    <lineage>
        <taxon>Eukaryota</taxon>
        <taxon>Viridiplantae</taxon>
        <taxon>Streptophyta</taxon>
        <taxon>Embryophyta</taxon>
        <taxon>Tracheophyta</taxon>
        <taxon>Spermatophyta</taxon>
        <taxon>Magnoliopsida</taxon>
        <taxon>eudicotyledons</taxon>
        <taxon>Gunneridae</taxon>
        <taxon>Pentapetalae</taxon>
        <taxon>asterids</taxon>
        <taxon>campanulids</taxon>
        <taxon>Asterales</taxon>
        <taxon>Asteraceae</taxon>
        <taxon>Asteroideae</taxon>
        <taxon>Heliantheae alliance</taxon>
        <taxon>Millerieae</taxon>
        <taxon>Smallanthus</taxon>
    </lineage>
</organism>
<proteinExistence type="predicted"/>
<comment type="caution">
    <text evidence="1">The sequence shown here is derived from an EMBL/GenBank/DDBJ whole genome shotgun (WGS) entry which is preliminary data.</text>
</comment>